<dbReference type="RefSeq" id="WP_317542795.1">
    <property type="nucleotide sequence ID" value="NZ_JAWLKB010000007.1"/>
</dbReference>
<dbReference type="Pfam" id="PF12852">
    <property type="entry name" value="Cupin_6"/>
    <property type="match status" value="1"/>
</dbReference>
<protein>
    <submittedName>
        <fullName evidence="6">AraC family transcriptional regulator</fullName>
    </submittedName>
</protein>
<dbReference type="Gene3D" id="1.10.10.60">
    <property type="entry name" value="Homeodomain-like"/>
    <property type="match status" value="2"/>
</dbReference>
<organism evidence="6 7">
    <name type="scientific">Rhodococcus globerulus</name>
    <dbReference type="NCBI Taxonomy" id="33008"/>
    <lineage>
        <taxon>Bacteria</taxon>
        <taxon>Bacillati</taxon>
        <taxon>Actinomycetota</taxon>
        <taxon>Actinomycetes</taxon>
        <taxon>Mycobacteriales</taxon>
        <taxon>Nocardiaceae</taxon>
        <taxon>Rhodococcus</taxon>
    </lineage>
</organism>
<dbReference type="PROSITE" id="PS01124">
    <property type="entry name" value="HTH_ARAC_FAMILY_2"/>
    <property type="match status" value="1"/>
</dbReference>
<dbReference type="SMART" id="SM00342">
    <property type="entry name" value="HTH_ARAC"/>
    <property type="match status" value="1"/>
</dbReference>
<keyword evidence="7" id="KW-1185">Reference proteome</keyword>
<evidence type="ECO:0000313" key="7">
    <source>
        <dbReference type="Proteomes" id="UP001185927"/>
    </source>
</evidence>
<dbReference type="InterPro" id="IPR009057">
    <property type="entry name" value="Homeodomain-like_sf"/>
</dbReference>
<keyword evidence="2" id="KW-0238">DNA-binding</keyword>
<dbReference type="Proteomes" id="UP001185927">
    <property type="component" value="Unassembled WGS sequence"/>
</dbReference>
<name>A0ABU4BWJ9_RHOGO</name>
<feature type="region of interest" description="Disordered" evidence="4">
    <location>
        <begin position="301"/>
        <end position="325"/>
    </location>
</feature>
<dbReference type="InterPro" id="IPR032783">
    <property type="entry name" value="AraC_lig"/>
</dbReference>
<dbReference type="PANTHER" id="PTHR46796">
    <property type="entry name" value="HTH-TYPE TRANSCRIPTIONAL ACTIVATOR RHAS-RELATED"/>
    <property type="match status" value="1"/>
</dbReference>
<reference evidence="6 7" key="1">
    <citation type="submission" date="2023-10" db="EMBL/GenBank/DDBJ databases">
        <title>Development of a sustainable strategy for remediation of hydrocarbon-contaminated territories based on the waste exchange concept.</title>
        <authorList>
            <person name="Krivoruchko A."/>
        </authorList>
    </citation>
    <scope>NUCLEOTIDE SEQUENCE [LARGE SCALE GENOMIC DNA]</scope>
    <source>
        <strain evidence="6 7">IEGM 1203</strain>
    </source>
</reference>
<dbReference type="PROSITE" id="PS00041">
    <property type="entry name" value="HTH_ARAC_FAMILY_1"/>
    <property type="match status" value="1"/>
</dbReference>
<dbReference type="PANTHER" id="PTHR46796:SF13">
    <property type="entry name" value="HTH-TYPE TRANSCRIPTIONAL ACTIVATOR RHAS"/>
    <property type="match status" value="1"/>
</dbReference>
<proteinExistence type="predicted"/>
<evidence type="ECO:0000259" key="5">
    <source>
        <dbReference type="PROSITE" id="PS01124"/>
    </source>
</evidence>
<evidence type="ECO:0000256" key="2">
    <source>
        <dbReference type="ARBA" id="ARBA00023125"/>
    </source>
</evidence>
<gene>
    <name evidence="6" type="ORF">R3Q16_18480</name>
</gene>
<feature type="domain" description="HTH araC/xylS-type" evidence="5">
    <location>
        <begin position="211"/>
        <end position="309"/>
    </location>
</feature>
<dbReference type="EMBL" id="JAWLKB010000007">
    <property type="protein sequence ID" value="MDV6268603.1"/>
    <property type="molecule type" value="Genomic_DNA"/>
</dbReference>
<evidence type="ECO:0000256" key="1">
    <source>
        <dbReference type="ARBA" id="ARBA00023015"/>
    </source>
</evidence>
<dbReference type="SUPFAM" id="SSF46689">
    <property type="entry name" value="Homeodomain-like"/>
    <property type="match status" value="2"/>
</dbReference>
<evidence type="ECO:0000313" key="6">
    <source>
        <dbReference type="EMBL" id="MDV6268603.1"/>
    </source>
</evidence>
<dbReference type="InterPro" id="IPR018060">
    <property type="entry name" value="HTH_AraC"/>
</dbReference>
<keyword evidence="3" id="KW-0804">Transcription</keyword>
<sequence length="325" mass="35363">MDALSMMLAGSRAEGAFLLRSLLDPPWSLRIEDHAPVTVLVLVRGSAVVVSDTGQTENLEAGDIALLRGPDPYTVADQPDTPVHVLIDEAQNCATVDGSPLEDMSVLGVRTWGNSTSGQTVMLTGTYRLDSYVSGQILDSLTPVAVVRRSMETTPMTTLLEQQIAADGPGQEVLLDRLLDLVLISAVRTWFAANPDRSPRWIKAYEDPIIGHALRLIHNRPEHPWTVAALAQEAGCSRAAFARRFTNFMGIGPVGYLTEWRLSVAADLLADPARTVSSIAREVGYSSPFALTTAFTRHHGVSPKAFRQTRRPPQWAETAANSRVQ</sequence>
<evidence type="ECO:0000256" key="4">
    <source>
        <dbReference type="SAM" id="MobiDB-lite"/>
    </source>
</evidence>
<accession>A0ABU4BWJ9</accession>
<comment type="caution">
    <text evidence="6">The sequence shown here is derived from an EMBL/GenBank/DDBJ whole genome shotgun (WGS) entry which is preliminary data.</text>
</comment>
<dbReference type="Pfam" id="PF12833">
    <property type="entry name" value="HTH_18"/>
    <property type="match status" value="1"/>
</dbReference>
<dbReference type="InterPro" id="IPR050204">
    <property type="entry name" value="AraC_XylS_family_regulators"/>
</dbReference>
<keyword evidence="1" id="KW-0805">Transcription regulation</keyword>
<dbReference type="InterPro" id="IPR018062">
    <property type="entry name" value="HTH_AraC-typ_CS"/>
</dbReference>
<evidence type="ECO:0000256" key="3">
    <source>
        <dbReference type="ARBA" id="ARBA00023163"/>
    </source>
</evidence>